<dbReference type="PANTHER" id="PTHR30055:SF234">
    <property type="entry name" value="HTH-TYPE TRANSCRIPTIONAL REGULATOR BETI"/>
    <property type="match status" value="1"/>
</dbReference>
<reference evidence="6" key="2">
    <citation type="submission" date="2020-09" db="EMBL/GenBank/DDBJ databases">
        <authorList>
            <person name="Sun Q."/>
            <person name="Ohkuma M."/>
        </authorList>
    </citation>
    <scope>NUCLEOTIDE SEQUENCE</scope>
    <source>
        <strain evidence="6">JCM 4369</strain>
    </source>
</reference>
<protein>
    <submittedName>
        <fullName evidence="6">TetR family transcriptional regulator</fullName>
    </submittedName>
</protein>
<proteinExistence type="predicted"/>
<keyword evidence="2 4" id="KW-0238">DNA-binding</keyword>
<dbReference type="PROSITE" id="PS50977">
    <property type="entry name" value="HTH_TETR_2"/>
    <property type="match status" value="1"/>
</dbReference>
<dbReference type="SUPFAM" id="SSF48498">
    <property type="entry name" value="Tetracyclin repressor-like, C-terminal domain"/>
    <property type="match status" value="1"/>
</dbReference>
<dbReference type="InterPro" id="IPR047923">
    <property type="entry name" value="ArpA-like"/>
</dbReference>
<dbReference type="GO" id="GO:0000976">
    <property type="term" value="F:transcription cis-regulatory region binding"/>
    <property type="evidence" value="ECO:0007669"/>
    <property type="project" value="TreeGrafter"/>
</dbReference>
<dbReference type="InterPro" id="IPR001647">
    <property type="entry name" value="HTH_TetR"/>
</dbReference>
<comment type="caution">
    <text evidence="6">The sequence shown here is derived from an EMBL/GenBank/DDBJ whole genome shotgun (WGS) entry which is preliminary data.</text>
</comment>
<evidence type="ECO:0000313" key="7">
    <source>
        <dbReference type="Proteomes" id="UP000618795"/>
    </source>
</evidence>
<dbReference type="InterPro" id="IPR050109">
    <property type="entry name" value="HTH-type_TetR-like_transc_reg"/>
</dbReference>
<dbReference type="InterPro" id="IPR023772">
    <property type="entry name" value="DNA-bd_HTH_TetR-type_CS"/>
</dbReference>
<keyword evidence="3" id="KW-0804">Transcription</keyword>
<dbReference type="RefSeq" id="WP_191877462.1">
    <property type="nucleotide sequence ID" value="NZ_BMTD01000021.1"/>
</dbReference>
<dbReference type="NCBIfam" id="NF041196">
    <property type="entry name" value="ScbR_bind_reg"/>
    <property type="match status" value="1"/>
</dbReference>
<dbReference type="PRINTS" id="PR00455">
    <property type="entry name" value="HTHTETR"/>
</dbReference>
<dbReference type="GO" id="GO:0003700">
    <property type="term" value="F:DNA-binding transcription factor activity"/>
    <property type="evidence" value="ECO:0007669"/>
    <property type="project" value="TreeGrafter"/>
</dbReference>
<evidence type="ECO:0000256" key="2">
    <source>
        <dbReference type="ARBA" id="ARBA00023125"/>
    </source>
</evidence>
<dbReference type="PANTHER" id="PTHR30055">
    <property type="entry name" value="HTH-TYPE TRANSCRIPTIONAL REGULATOR RUTR"/>
    <property type="match status" value="1"/>
</dbReference>
<dbReference type="Proteomes" id="UP000618795">
    <property type="component" value="Unassembled WGS sequence"/>
</dbReference>
<evidence type="ECO:0000256" key="3">
    <source>
        <dbReference type="ARBA" id="ARBA00023163"/>
    </source>
</evidence>
<organism evidence="6 7">
    <name type="scientific">Streptomyces filipinensis</name>
    <dbReference type="NCBI Taxonomy" id="66887"/>
    <lineage>
        <taxon>Bacteria</taxon>
        <taxon>Bacillati</taxon>
        <taxon>Actinomycetota</taxon>
        <taxon>Actinomycetes</taxon>
        <taxon>Kitasatosporales</taxon>
        <taxon>Streptomycetaceae</taxon>
        <taxon>Streptomyces</taxon>
    </lineage>
</organism>
<evidence type="ECO:0000313" key="6">
    <source>
        <dbReference type="EMBL" id="GGV19713.1"/>
    </source>
</evidence>
<dbReference type="InterPro" id="IPR036271">
    <property type="entry name" value="Tet_transcr_reg_TetR-rel_C_sf"/>
</dbReference>
<dbReference type="EMBL" id="BMTD01000021">
    <property type="protein sequence ID" value="GGV19713.1"/>
    <property type="molecule type" value="Genomic_DNA"/>
</dbReference>
<accession>A0A918MF19</accession>
<keyword evidence="1" id="KW-0805">Transcription regulation</keyword>
<dbReference type="Gene3D" id="1.10.357.10">
    <property type="entry name" value="Tetracycline Repressor, domain 2"/>
    <property type="match status" value="1"/>
</dbReference>
<evidence type="ECO:0000256" key="4">
    <source>
        <dbReference type="PROSITE-ProRule" id="PRU00335"/>
    </source>
</evidence>
<dbReference type="PROSITE" id="PS01081">
    <property type="entry name" value="HTH_TETR_1"/>
    <property type="match status" value="1"/>
</dbReference>
<reference evidence="6" key="1">
    <citation type="journal article" date="2014" name="Int. J. Syst. Evol. Microbiol.">
        <title>Complete genome sequence of Corynebacterium casei LMG S-19264T (=DSM 44701T), isolated from a smear-ripened cheese.</title>
        <authorList>
            <consortium name="US DOE Joint Genome Institute (JGI-PGF)"/>
            <person name="Walter F."/>
            <person name="Albersmeier A."/>
            <person name="Kalinowski J."/>
            <person name="Ruckert C."/>
        </authorList>
    </citation>
    <scope>NUCLEOTIDE SEQUENCE</scope>
    <source>
        <strain evidence="6">JCM 4369</strain>
    </source>
</reference>
<dbReference type="Pfam" id="PF00440">
    <property type="entry name" value="TetR_N"/>
    <property type="match status" value="1"/>
</dbReference>
<dbReference type="InterPro" id="IPR009057">
    <property type="entry name" value="Homeodomain-like_sf"/>
</dbReference>
<dbReference type="AlphaFoldDB" id="A0A918MF19"/>
<feature type="DNA-binding region" description="H-T-H motif" evidence="4">
    <location>
        <begin position="31"/>
        <end position="50"/>
    </location>
</feature>
<name>A0A918MF19_9ACTN</name>
<evidence type="ECO:0000259" key="5">
    <source>
        <dbReference type="PROSITE" id="PS50977"/>
    </source>
</evidence>
<dbReference type="SUPFAM" id="SSF46689">
    <property type="entry name" value="Homeodomain-like"/>
    <property type="match status" value="1"/>
</dbReference>
<feature type="domain" description="HTH tetR-type" evidence="5">
    <location>
        <begin position="8"/>
        <end position="68"/>
    </location>
</feature>
<gene>
    <name evidence="6" type="ORF">GCM10010260_69560</name>
</gene>
<sequence length="205" mass="22346">MVKQERAVRTRNALIAAAAEDFSRLGYSPSSLLSISRHAGVTSGALHFHFPTKVALASAVMAAAIQRLHQIVERCEKRMPPGGALQLLVDAGHELVQQLREDAVLRAGFDLEGDPGCPRGVGEVRRHWHQWVQATLQCAEEAGQLRPGVSVEQVASAVFVCTVGIQMLGRRDTQWVSRRTLSRFWYLVLPRIAAGEGDLDAAGTC</sequence>
<keyword evidence="7" id="KW-1185">Reference proteome</keyword>
<evidence type="ECO:0000256" key="1">
    <source>
        <dbReference type="ARBA" id="ARBA00023015"/>
    </source>
</evidence>